<proteinExistence type="inferred from homology"/>
<protein>
    <submittedName>
        <fullName evidence="6">SENP2</fullName>
    </submittedName>
</protein>
<evidence type="ECO:0000256" key="4">
    <source>
        <dbReference type="ARBA" id="ARBA00022807"/>
    </source>
</evidence>
<name>A0A1X0QEY1_9MICR</name>
<dbReference type="GO" id="GO:0016926">
    <property type="term" value="P:protein desumoylation"/>
    <property type="evidence" value="ECO:0007669"/>
    <property type="project" value="TreeGrafter"/>
</dbReference>
<comment type="similarity">
    <text evidence="1">Belongs to the peptidase C48 family.</text>
</comment>
<dbReference type="InterPro" id="IPR003653">
    <property type="entry name" value="Peptidase_C48_C"/>
</dbReference>
<evidence type="ECO:0000259" key="5">
    <source>
        <dbReference type="PROSITE" id="PS50600"/>
    </source>
</evidence>
<dbReference type="EMBL" id="LTAI01000845">
    <property type="protein sequence ID" value="ORD98273.1"/>
    <property type="molecule type" value="Genomic_DNA"/>
</dbReference>
<dbReference type="GO" id="GO:0006508">
    <property type="term" value="P:proteolysis"/>
    <property type="evidence" value="ECO:0007669"/>
    <property type="project" value="UniProtKB-KW"/>
</dbReference>
<keyword evidence="4" id="KW-0788">Thiol protease</keyword>
<dbReference type="GO" id="GO:0005634">
    <property type="term" value="C:nucleus"/>
    <property type="evidence" value="ECO:0007669"/>
    <property type="project" value="TreeGrafter"/>
</dbReference>
<dbReference type="PANTHER" id="PTHR12606:SF141">
    <property type="entry name" value="GH15225P-RELATED"/>
    <property type="match status" value="1"/>
</dbReference>
<dbReference type="PROSITE" id="PS50600">
    <property type="entry name" value="ULP_PROTEASE"/>
    <property type="match status" value="1"/>
</dbReference>
<organism evidence="6 7">
    <name type="scientific">Hepatospora eriocheir</name>
    <dbReference type="NCBI Taxonomy" id="1081669"/>
    <lineage>
        <taxon>Eukaryota</taxon>
        <taxon>Fungi</taxon>
        <taxon>Fungi incertae sedis</taxon>
        <taxon>Microsporidia</taxon>
        <taxon>Hepatosporidae</taxon>
        <taxon>Hepatospora</taxon>
    </lineage>
</organism>
<comment type="caution">
    <text evidence="6">The sequence shown here is derived from an EMBL/GenBank/DDBJ whole genome shotgun (WGS) entry which is preliminary data.</text>
</comment>
<dbReference type="PANTHER" id="PTHR12606">
    <property type="entry name" value="SENTRIN/SUMO-SPECIFIC PROTEASE"/>
    <property type="match status" value="1"/>
</dbReference>
<evidence type="ECO:0000313" key="6">
    <source>
        <dbReference type="EMBL" id="ORD98273.1"/>
    </source>
</evidence>
<keyword evidence="2" id="KW-0645">Protease</keyword>
<dbReference type="InterPro" id="IPR038765">
    <property type="entry name" value="Papain-like_cys_pep_sf"/>
</dbReference>
<dbReference type="Proteomes" id="UP000192501">
    <property type="component" value="Unassembled WGS sequence"/>
</dbReference>
<dbReference type="GO" id="GO:0016929">
    <property type="term" value="F:deSUMOylase activity"/>
    <property type="evidence" value="ECO:0007669"/>
    <property type="project" value="TreeGrafter"/>
</dbReference>
<sequence length="233" mass="27953">MKEKTNFVRDDVIELSDSDISSDTIDDISFISRKKYKHPIEIYNELNRITRISVCNRILSHSDLRTLCRNAWLNDKIINYYLELLSKYNNHVKIFNTHFYPNLIKNPEFDGRELSKIDMNKKLFIFPIKNRFHWSLLIFDKKFLKYYDSLPQLNILAVKVIKKYLMHKFNLPRLFVKNMINFPKQSNSDDCGVYLCQYAKYIIYDLQVFSSSDINSLRAQMLHELLICEIIYH</sequence>
<dbReference type="Gene3D" id="3.40.395.10">
    <property type="entry name" value="Adenoviral Proteinase, Chain A"/>
    <property type="match status" value="1"/>
</dbReference>
<dbReference type="VEuPathDB" id="MicrosporidiaDB:A0H76_2800"/>
<keyword evidence="3" id="KW-0378">Hydrolase</keyword>
<evidence type="ECO:0000256" key="2">
    <source>
        <dbReference type="ARBA" id="ARBA00022670"/>
    </source>
</evidence>
<dbReference type="SUPFAM" id="SSF54001">
    <property type="entry name" value="Cysteine proteinases"/>
    <property type="match status" value="1"/>
</dbReference>
<accession>A0A1X0QEY1</accession>
<dbReference type="AlphaFoldDB" id="A0A1X0QEY1"/>
<evidence type="ECO:0000313" key="7">
    <source>
        <dbReference type="Proteomes" id="UP000192501"/>
    </source>
</evidence>
<evidence type="ECO:0000256" key="1">
    <source>
        <dbReference type="ARBA" id="ARBA00005234"/>
    </source>
</evidence>
<reference evidence="6 7" key="1">
    <citation type="journal article" date="2017" name="Environ. Microbiol.">
        <title>Decay of the glycolytic pathway and adaptation to intranuclear parasitism within Enterocytozoonidae microsporidia.</title>
        <authorList>
            <person name="Wiredu Boakye D."/>
            <person name="Jaroenlak P."/>
            <person name="Prachumwat A."/>
            <person name="Williams T.A."/>
            <person name="Bateman K.S."/>
            <person name="Itsathitphaisarn O."/>
            <person name="Sritunyalucksana K."/>
            <person name="Paszkiewicz K.H."/>
            <person name="Moore K.A."/>
            <person name="Stentiford G.D."/>
            <person name="Williams B.A."/>
        </authorList>
    </citation>
    <scope>NUCLEOTIDE SEQUENCE [LARGE SCALE GENOMIC DNA]</scope>
    <source>
        <strain evidence="7">canceri</strain>
    </source>
</reference>
<dbReference type="Pfam" id="PF02902">
    <property type="entry name" value="Peptidase_C48"/>
    <property type="match status" value="1"/>
</dbReference>
<feature type="domain" description="Ubiquitin-like protease family profile" evidence="5">
    <location>
        <begin position="57"/>
        <end position="202"/>
    </location>
</feature>
<evidence type="ECO:0000256" key="3">
    <source>
        <dbReference type="ARBA" id="ARBA00022801"/>
    </source>
</evidence>
<gene>
    <name evidence="6" type="primary">SENP2</name>
    <name evidence="6" type="ORF">A0H76_2800</name>
</gene>